<name>A0A9X2QBN9_9BACT</name>
<evidence type="ECO:0000256" key="6">
    <source>
        <dbReference type="PROSITE-ProRule" id="PRU00433"/>
    </source>
</evidence>
<keyword evidence="3 6" id="KW-0479">Metal-binding</keyword>
<dbReference type="PRINTS" id="PR00605">
    <property type="entry name" value="CYTCHROMECIC"/>
</dbReference>
<organism evidence="9 10">
    <name type="scientific">Salinibacter ruber</name>
    <dbReference type="NCBI Taxonomy" id="146919"/>
    <lineage>
        <taxon>Bacteria</taxon>
        <taxon>Pseudomonadati</taxon>
        <taxon>Rhodothermota</taxon>
        <taxon>Rhodothermia</taxon>
        <taxon>Rhodothermales</taxon>
        <taxon>Salinibacteraceae</taxon>
        <taxon>Salinibacter</taxon>
    </lineage>
</organism>
<evidence type="ECO:0000256" key="1">
    <source>
        <dbReference type="ARBA" id="ARBA00022448"/>
    </source>
</evidence>
<comment type="caution">
    <text evidence="9">The sequence shown here is derived from an EMBL/GenBank/DDBJ whole genome shotgun (WGS) entry which is preliminary data.</text>
</comment>
<keyword evidence="8" id="KW-1133">Transmembrane helix</keyword>
<gene>
    <name evidence="9" type="ORF">GGP61_001001</name>
</gene>
<evidence type="ECO:0000256" key="4">
    <source>
        <dbReference type="ARBA" id="ARBA00022982"/>
    </source>
</evidence>
<feature type="transmembrane region" description="Helical" evidence="8">
    <location>
        <begin position="48"/>
        <end position="67"/>
    </location>
</feature>
<dbReference type="GO" id="GO:0009055">
    <property type="term" value="F:electron transfer activity"/>
    <property type="evidence" value="ECO:0007669"/>
    <property type="project" value="InterPro"/>
</dbReference>
<sequence>MADDPSSPPEPDPEQRSGPDRSPEPIDMLRPLFREEPLPPEGGEPPKMWLWILIFGVLLFSTFYLGAYMGDFSPDPWLQSPEPVAQRTGPPEPEPVSGAQVYSARCASCHQSNGQGISGAFPTLIGTRWVENKGQVIRILLHGLQGEIEVQGATYNGNMPAWGSTLSDKEIAAVITHIRQSWDNEYGEVTPDEVASVRAATEGRSDTWSPEELKASENQTVPGGNDDTAARGPSGAVGPALYDRLVAQASPNRMPAPAR</sequence>
<evidence type="ECO:0000256" key="3">
    <source>
        <dbReference type="ARBA" id="ARBA00022723"/>
    </source>
</evidence>
<dbReference type="InterPro" id="IPR051459">
    <property type="entry name" value="Cytochrome_c-type_DH"/>
</dbReference>
<evidence type="ECO:0000256" key="2">
    <source>
        <dbReference type="ARBA" id="ARBA00022617"/>
    </source>
</evidence>
<evidence type="ECO:0000256" key="7">
    <source>
        <dbReference type="SAM" id="MobiDB-lite"/>
    </source>
</evidence>
<protein>
    <submittedName>
        <fullName evidence="9">Mono/diheme cytochrome c family protein</fullName>
    </submittedName>
</protein>
<dbReference type="InterPro" id="IPR036909">
    <property type="entry name" value="Cyt_c-like_dom_sf"/>
</dbReference>
<keyword evidence="2 6" id="KW-0349">Heme</keyword>
<proteinExistence type="predicted"/>
<feature type="compositionally biased region" description="Basic and acidic residues" evidence="7">
    <location>
        <begin position="13"/>
        <end position="24"/>
    </location>
</feature>
<dbReference type="Proteomes" id="UP001155057">
    <property type="component" value="Unassembled WGS sequence"/>
</dbReference>
<keyword evidence="8" id="KW-0472">Membrane</keyword>
<keyword evidence="8" id="KW-0812">Transmembrane</keyword>
<dbReference type="Pfam" id="PF13442">
    <property type="entry name" value="Cytochrome_CBB3"/>
    <property type="match status" value="1"/>
</dbReference>
<feature type="region of interest" description="Disordered" evidence="7">
    <location>
        <begin position="198"/>
        <end position="238"/>
    </location>
</feature>
<dbReference type="RefSeq" id="WP_251923939.1">
    <property type="nucleotide sequence ID" value="NZ_CALTSD010000035.1"/>
</dbReference>
<reference evidence="9" key="1">
    <citation type="submission" date="2022-08" db="EMBL/GenBank/DDBJ databases">
        <title>Genomic Encyclopedia of Type Strains, Phase V (KMG-V): Genome sequencing to study the core and pangenomes of soil and plant-associated prokaryotes.</title>
        <authorList>
            <person name="Whitman W."/>
        </authorList>
    </citation>
    <scope>NUCLEOTIDE SEQUENCE</scope>
    <source>
        <strain evidence="9">SP3049</strain>
    </source>
</reference>
<evidence type="ECO:0000256" key="8">
    <source>
        <dbReference type="SAM" id="Phobius"/>
    </source>
</evidence>
<keyword evidence="5 6" id="KW-0408">Iron</keyword>
<dbReference type="AlphaFoldDB" id="A0A9X2QBN9"/>
<keyword evidence="1" id="KW-0813">Transport</keyword>
<evidence type="ECO:0000313" key="9">
    <source>
        <dbReference type="EMBL" id="MCS3709398.1"/>
    </source>
</evidence>
<feature type="compositionally biased region" description="Basic and acidic residues" evidence="7">
    <location>
        <begin position="201"/>
        <end position="215"/>
    </location>
</feature>
<accession>A0A9X2QBN9</accession>
<dbReference type="InterPro" id="IPR008168">
    <property type="entry name" value="Cyt_C_IC"/>
</dbReference>
<feature type="region of interest" description="Disordered" evidence="7">
    <location>
        <begin position="1"/>
        <end position="40"/>
    </location>
</feature>
<dbReference type="PANTHER" id="PTHR35008">
    <property type="entry name" value="BLL4482 PROTEIN-RELATED"/>
    <property type="match status" value="1"/>
</dbReference>
<dbReference type="GO" id="GO:0005506">
    <property type="term" value="F:iron ion binding"/>
    <property type="evidence" value="ECO:0007669"/>
    <property type="project" value="InterPro"/>
</dbReference>
<evidence type="ECO:0000256" key="5">
    <source>
        <dbReference type="ARBA" id="ARBA00023004"/>
    </source>
</evidence>
<dbReference type="EMBL" id="JANUAE010000003">
    <property type="protein sequence ID" value="MCS3709398.1"/>
    <property type="molecule type" value="Genomic_DNA"/>
</dbReference>
<keyword evidence="4" id="KW-0249">Electron transport</keyword>
<feature type="compositionally biased region" description="Pro residues" evidence="7">
    <location>
        <begin position="1"/>
        <end position="10"/>
    </location>
</feature>
<dbReference type="SUPFAM" id="SSF46626">
    <property type="entry name" value="Cytochrome c"/>
    <property type="match status" value="1"/>
</dbReference>
<evidence type="ECO:0000313" key="10">
    <source>
        <dbReference type="Proteomes" id="UP001155057"/>
    </source>
</evidence>
<dbReference type="InterPro" id="IPR009056">
    <property type="entry name" value="Cyt_c-like_dom"/>
</dbReference>
<dbReference type="PANTHER" id="PTHR35008:SF4">
    <property type="entry name" value="BLL4482 PROTEIN"/>
    <property type="match status" value="1"/>
</dbReference>
<dbReference type="Gene3D" id="1.10.760.10">
    <property type="entry name" value="Cytochrome c-like domain"/>
    <property type="match status" value="1"/>
</dbReference>
<feature type="region of interest" description="Disordered" evidence="7">
    <location>
        <begin position="79"/>
        <end position="98"/>
    </location>
</feature>
<dbReference type="PROSITE" id="PS51007">
    <property type="entry name" value="CYTC"/>
    <property type="match status" value="1"/>
</dbReference>
<dbReference type="GO" id="GO:0020037">
    <property type="term" value="F:heme binding"/>
    <property type="evidence" value="ECO:0007669"/>
    <property type="project" value="InterPro"/>
</dbReference>